<organism evidence="1 2">
    <name type="scientific">Auriscalpium vulgare</name>
    <dbReference type="NCBI Taxonomy" id="40419"/>
    <lineage>
        <taxon>Eukaryota</taxon>
        <taxon>Fungi</taxon>
        <taxon>Dikarya</taxon>
        <taxon>Basidiomycota</taxon>
        <taxon>Agaricomycotina</taxon>
        <taxon>Agaricomycetes</taxon>
        <taxon>Russulales</taxon>
        <taxon>Auriscalpiaceae</taxon>
        <taxon>Auriscalpium</taxon>
    </lineage>
</organism>
<keyword evidence="2" id="KW-1185">Reference proteome</keyword>
<gene>
    <name evidence="1" type="ORF">FA95DRAFT_648426</name>
</gene>
<evidence type="ECO:0000313" key="1">
    <source>
        <dbReference type="EMBL" id="KAI0041871.1"/>
    </source>
</evidence>
<sequence length="245" mass="26267">MPRYQLAIALSLAIACLVSLAIIRIWQPKTSDTVTPNATDKSATVLNAHASKSKDNIAVGELLGEQEKAFWRRTRFRKMIFGFTVTIIGALHQISLCYSSHLHLGLLRASATHILHAAAATYLQCLAVLALTRTAPAAHAREVTHAAALSTLAATMLGATLLLPSKVFEDAGSEDAEPAGLRALWYAVLALYAMASVLAAGTPLRPPSHFIDEAPGPAAMPNTVTDIVRVAARDLLRRPEVHRLL</sequence>
<accession>A0ACB8RDX1</accession>
<name>A0ACB8RDX1_9AGAM</name>
<evidence type="ECO:0000313" key="2">
    <source>
        <dbReference type="Proteomes" id="UP000814033"/>
    </source>
</evidence>
<dbReference type="EMBL" id="MU276097">
    <property type="protein sequence ID" value="KAI0041871.1"/>
    <property type="molecule type" value="Genomic_DNA"/>
</dbReference>
<dbReference type="Proteomes" id="UP000814033">
    <property type="component" value="Unassembled WGS sequence"/>
</dbReference>
<proteinExistence type="predicted"/>
<protein>
    <submittedName>
        <fullName evidence="1">Uncharacterized protein</fullName>
    </submittedName>
</protein>
<comment type="caution">
    <text evidence="1">The sequence shown here is derived from an EMBL/GenBank/DDBJ whole genome shotgun (WGS) entry which is preliminary data.</text>
</comment>
<reference evidence="1" key="1">
    <citation type="submission" date="2021-02" db="EMBL/GenBank/DDBJ databases">
        <authorList>
            <consortium name="DOE Joint Genome Institute"/>
            <person name="Ahrendt S."/>
            <person name="Looney B.P."/>
            <person name="Miyauchi S."/>
            <person name="Morin E."/>
            <person name="Drula E."/>
            <person name="Courty P.E."/>
            <person name="Chicoki N."/>
            <person name="Fauchery L."/>
            <person name="Kohler A."/>
            <person name="Kuo A."/>
            <person name="Labutti K."/>
            <person name="Pangilinan J."/>
            <person name="Lipzen A."/>
            <person name="Riley R."/>
            <person name="Andreopoulos W."/>
            <person name="He G."/>
            <person name="Johnson J."/>
            <person name="Barry K.W."/>
            <person name="Grigoriev I.V."/>
            <person name="Nagy L."/>
            <person name="Hibbett D."/>
            <person name="Henrissat B."/>
            <person name="Matheny P.B."/>
            <person name="Labbe J."/>
            <person name="Martin F."/>
        </authorList>
    </citation>
    <scope>NUCLEOTIDE SEQUENCE</scope>
    <source>
        <strain evidence="1">FP105234-sp</strain>
    </source>
</reference>
<reference evidence="1" key="2">
    <citation type="journal article" date="2022" name="New Phytol.">
        <title>Evolutionary transition to the ectomycorrhizal habit in the genomes of a hyperdiverse lineage of mushroom-forming fungi.</title>
        <authorList>
            <person name="Looney B."/>
            <person name="Miyauchi S."/>
            <person name="Morin E."/>
            <person name="Drula E."/>
            <person name="Courty P.E."/>
            <person name="Kohler A."/>
            <person name="Kuo A."/>
            <person name="LaButti K."/>
            <person name="Pangilinan J."/>
            <person name="Lipzen A."/>
            <person name="Riley R."/>
            <person name="Andreopoulos W."/>
            <person name="He G."/>
            <person name="Johnson J."/>
            <person name="Nolan M."/>
            <person name="Tritt A."/>
            <person name="Barry K.W."/>
            <person name="Grigoriev I.V."/>
            <person name="Nagy L.G."/>
            <person name="Hibbett D."/>
            <person name="Henrissat B."/>
            <person name="Matheny P.B."/>
            <person name="Labbe J."/>
            <person name="Martin F.M."/>
        </authorList>
    </citation>
    <scope>NUCLEOTIDE SEQUENCE</scope>
    <source>
        <strain evidence="1">FP105234-sp</strain>
    </source>
</reference>